<accession>A0A061A3D8</accession>
<dbReference type="PANTHER" id="PTHR42659:SF1">
    <property type="entry name" value="OXIDOREDUCTASE"/>
    <property type="match status" value="1"/>
</dbReference>
<evidence type="ECO:0000313" key="5">
    <source>
        <dbReference type="Proteomes" id="UP000756710"/>
    </source>
</evidence>
<organism evidence="3">
    <name type="scientific">Streptomyces iranensis</name>
    <dbReference type="NCBI Taxonomy" id="576784"/>
    <lineage>
        <taxon>Bacteria</taxon>
        <taxon>Bacillati</taxon>
        <taxon>Actinomycetota</taxon>
        <taxon>Actinomycetes</taxon>
        <taxon>Kitasatosporales</taxon>
        <taxon>Streptomycetaceae</taxon>
        <taxon>Streptomyces</taxon>
        <taxon>Streptomyces violaceusniger group</taxon>
    </lineage>
</organism>
<dbReference type="SUPFAM" id="SSF55447">
    <property type="entry name" value="CO dehydrogenase flavoprotein C-terminal domain-like"/>
    <property type="match status" value="1"/>
</dbReference>
<dbReference type="PROSITE" id="PS51387">
    <property type="entry name" value="FAD_PCMH"/>
    <property type="match status" value="1"/>
</dbReference>
<evidence type="ECO:0000313" key="4">
    <source>
        <dbReference type="EMBL" id="MBP2064196.1"/>
    </source>
</evidence>
<dbReference type="InterPro" id="IPR016166">
    <property type="entry name" value="FAD-bd_PCMH"/>
</dbReference>
<name>A0A061A3D8_9ACTN</name>
<keyword evidence="1 4" id="KW-0560">Oxidoreductase</keyword>
<keyword evidence="5" id="KW-1185">Reference proteome</keyword>
<reference evidence="3" key="1">
    <citation type="submission" date="2014-05" db="EMBL/GenBank/DDBJ databases">
        <authorList>
            <person name="Horn Fabian"/>
        </authorList>
    </citation>
    <scope>NUCLEOTIDE SEQUENCE</scope>
</reference>
<dbReference type="InterPro" id="IPR036683">
    <property type="entry name" value="CO_DH_flav_C_dom_sf"/>
</dbReference>
<dbReference type="HOGENOM" id="CLU_058050_1_0_11"/>
<proteinExistence type="predicted"/>
<dbReference type="Pfam" id="PF03450">
    <property type="entry name" value="CO_deh_flav_C"/>
    <property type="match status" value="1"/>
</dbReference>
<dbReference type="GO" id="GO:0004854">
    <property type="term" value="F:xanthine dehydrogenase activity"/>
    <property type="evidence" value="ECO:0007669"/>
    <property type="project" value="UniProtKB-EC"/>
</dbReference>
<reference evidence="4 5" key="2">
    <citation type="submission" date="2021-03" db="EMBL/GenBank/DDBJ databases">
        <title>Genomic Encyclopedia of Type Strains, Phase IV (KMG-IV): sequencing the most valuable type-strain genomes for metagenomic binning, comparative biology and taxonomic classification.</title>
        <authorList>
            <person name="Goeker M."/>
        </authorList>
    </citation>
    <scope>NUCLEOTIDE SEQUENCE [LARGE SCALE GENOMIC DNA]</scope>
    <source>
        <strain evidence="4 5">DSM 41954</strain>
    </source>
</reference>
<dbReference type="EMBL" id="JAGGLR010000014">
    <property type="protein sequence ID" value="MBP2064196.1"/>
    <property type="molecule type" value="Genomic_DNA"/>
</dbReference>
<dbReference type="Gene3D" id="3.30.43.10">
    <property type="entry name" value="Uridine Diphospho-n-acetylenolpyruvylglucosamine Reductase, domain 2"/>
    <property type="match status" value="1"/>
</dbReference>
<dbReference type="SMART" id="SM01092">
    <property type="entry name" value="CO_deh_flav_C"/>
    <property type="match status" value="1"/>
</dbReference>
<dbReference type="InterPro" id="IPR051312">
    <property type="entry name" value="Diverse_Substr_Oxidored"/>
</dbReference>
<dbReference type="Gene3D" id="3.30.390.50">
    <property type="entry name" value="CO dehydrogenase flavoprotein, C-terminal domain"/>
    <property type="match status" value="1"/>
</dbReference>
<dbReference type="PANTHER" id="PTHR42659">
    <property type="entry name" value="XANTHINE DEHYDROGENASE SUBUNIT C-RELATED"/>
    <property type="match status" value="1"/>
</dbReference>
<evidence type="ECO:0000313" key="3">
    <source>
        <dbReference type="EMBL" id="CDR17304.1"/>
    </source>
</evidence>
<dbReference type="GO" id="GO:0071949">
    <property type="term" value="F:FAD binding"/>
    <property type="evidence" value="ECO:0007669"/>
    <property type="project" value="InterPro"/>
</dbReference>
<dbReference type="EC" id="1.17.1.4" evidence="4"/>
<dbReference type="InterPro" id="IPR016169">
    <property type="entry name" value="FAD-bd_PCMH_sub2"/>
</dbReference>
<sequence length="332" mass="35560">MKPFGYERATDPQAAATLVADSTEAVYLAGGTNLVDLMKLGVTEPALLVDITRLPYDTVEHRPDGGVLIGALVPGSRLAGDPGIRERFPALAEALLSGASGQLRTVATTGGNLLQRTRCVYFQDVTKPCNKRRPETGCSAVQGLHRDLAVLGTSDFCVANHPSDMAVAMAALDAVVHLRRVNGSPRTVPLNDFYLLPGDTPHRETVLQPGDLITGVELPPPPGGAAMSYRKVRDRWSYAFALVSVAAVVATEADGTLREVRLGLGGVGTRPWRARETERLLTGRQPTEERLQEAARAEFASARPLPQNAFKVDLAVDVITAAVRDLVGGRRR</sequence>
<evidence type="ECO:0000259" key="2">
    <source>
        <dbReference type="PROSITE" id="PS51387"/>
    </source>
</evidence>
<dbReference type="SUPFAM" id="SSF56176">
    <property type="entry name" value="FAD-binding/transporter-associated domain-like"/>
    <property type="match status" value="1"/>
</dbReference>
<dbReference type="AlphaFoldDB" id="A0A061A3D8"/>
<protein>
    <submittedName>
        <fullName evidence="3">FAD-binding molybdopterin dehydrogenase</fullName>
    </submittedName>
    <submittedName>
        <fullName evidence="4">Xanthine dehydrogenase YagS FAD-binding subunit</fullName>
        <ecNumber evidence="4">1.17.1.4</ecNumber>
    </submittedName>
</protein>
<dbReference type="Gene3D" id="3.30.465.10">
    <property type="match status" value="2"/>
</dbReference>
<dbReference type="InterPro" id="IPR016167">
    <property type="entry name" value="FAD-bd_PCMH_sub1"/>
</dbReference>
<dbReference type="RefSeq" id="WP_044580103.1">
    <property type="nucleotide sequence ID" value="NZ_BAABDR010000029.1"/>
</dbReference>
<evidence type="ECO:0000256" key="1">
    <source>
        <dbReference type="ARBA" id="ARBA00023002"/>
    </source>
</evidence>
<dbReference type="InterPro" id="IPR036318">
    <property type="entry name" value="FAD-bd_PCMH-like_sf"/>
</dbReference>
<dbReference type="InterPro" id="IPR002346">
    <property type="entry name" value="Mopterin_DH_FAD-bd"/>
</dbReference>
<dbReference type="InterPro" id="IPR005107">
    <property type="entry name" value="CO_DH_flav_C"/>
</dbReference>
<dbReference type="EMBL" id="LK022848">
    <property type="protein sequence ID" value="CDR17304.1"/>
    <property type="molecule type" value="Genomic_DNA"/>
</dbReference>
<feature type="domain" description="FAD-binding PCMH-type" evidence="2">
    <location>
        <begin position="1"/>
        <end position="223"/>
    </location>
</feature>
<dbReference type="Pfam" id="PF00941">
    <property type="entry name" value="FAD_binding_5"/>
    <property type="match status" value="1"/>
</dbReference>
<gene>
    <name evidence="4" type="ORF">J2Z30_005219</name>
    <name evidence="3" type="ORF">SIRAN9323</name>
</gene>
<dbReference type="Proteomes" id="UP000756710">
    <property type="component" value="Unassembled WGS sequence"/>
</dbReference>